<dbReference type="NCBIfam" id="TIGR00247">
    <property type="entry name" value="endolytic transglycosylase MltG"/>
    <property type="match status" value="1"/>
</dbReference>
<evidence type="ECO:0000313" key="7">
    <source>
        <dbReference type="EMBL" id="PIP75593.1"/>
    </source>
</evidence>
<dbReference type="AlphaFoldDB" id="A0A2H0D0B7"/>
<reference evidence="7 8" key="1">
    <citation type="submission" date="2017-09" db="EMBL/GenBank/DDBJ databases">
        <title>Depth-based differentiation of microbial function through sediment-hosted aquifers and enrichment of novel symbionts in the deep terrestrial subsurface.</title>
        <authorList>
            <person name="Probst A.J."/>
            <person name="Ladd B."/>
            <person name="Jarett J.K."/>
            <person name="Geller-Mcgrath D.E."/>
            <person name="Sieber C.M."/>
            <person name="Emerson J.B."/>
            <person name="Anantharaman K."/>
            <person name="Thomas B.C."/>
            <person name="Malmstrom R."/>
            <person name="Stieglmeier M."/>
            <person name="Klingl A."/>
            <person name="Woyke T."/>
            <person name="Ryan C.M."/>
            <person name="Banfield J.F."/>
        </authorList>
    </citation>
    <scope>NUCLEOTIDE SEQUENCE [LARGE SCALE GENOMIC DNA]</scope>
    <source>
        <strain evidence="7">CG22_combo_CG10-13_8_21_14_all_39_9</strain>
    </source>
</reference>
<dbReference type="GO" id="GO:0071555">
    <property type="term" value="P:cell wall organization"/>
    <property type="evidence" value="ECO:0007669"/>
    <property type="project" value="UniProtKB-KW"/>
</dbReference>
<proteinExistence type="predicted"/>
<gene>
    <name evidence="7" type="ORF">COW86_02945</name>
</gene>
<dbReference type="Pfam" id="PF02618">
    <property type="entry name" value="YceG"/>
    <property type="match status" value="1"/>
</dbReference>
<keyword evidence="3" id="KW-1133">Transmembrane helix</keyword>
<evidence type="ECO:0000256" key="3">
    <source>
        <dbReference type="ARBA" id="ARBA00022989"/>
    </source>
</evidence>
<dbReference type="GO" id="GO:0016829">
    <property type="term" value="F:lyase activity"/>
    <property type="evidence" value="ECO:0007669"/>
    <property type="project" value="UniProtKB-KW"/>
</dbReference>
<evidence type="ECO:0008006" key="9">
    <source>
        <dbReference type="Google" id="ProtNLM"/>
    </source>
</evidence>
<keyword evidence="4" id="KW-0472">Membrane</keyword>
<name>A0A2H0D0B7_9BACT</name>
<dbReference type="PANTHER" id="PTHR30518:SF2">
    <property type="entry name" value="ENDOLYTIC MUREIN TRANSGLYCOSYLASE"/>
    <property type="match status" value="1"/>
</dbReference>
<evidence type="ECO:0000256" key="5">
    <source>
        <dbReference type="ARBA" id="ARBA00023239"/>
    </source>
</evidence>
<evidence type="ECO:0000256" key="2">
    <source>
        <dbReference type="ARBA" id="ARBA00022692"/>
    </source>
</evidence>
<evidence type="ECO:0000256" key="6">
    <source>
        <dbReference type="ARBA" id="ARBA00023316"/>
    </source>
</evidence>
<evidence type="ECO:0000256" key="4">
    <source>
        <dbReference type="ARBA" id="ARBA00023136"/>
    </source>
</evidence>
<dbReference type="EMBL" id="PCTN01000128">
    <property type="protein sequence ID" value="PIP75593.1"/>
    <property type="molecule type" value="Genomic_DNA"/>
</dbReference>
<keyword evidence="2" id="KW-0812">Transmembrane</keyword>
<protein>
    <recommendedName>
        <fullName evidence="9">Endolytic transglycosylase MltG</fullName>
    </recommendedName>
</protein>
<evidence type="ECO:0000256" key="1">
    <source>
        <dbReference type="ARBA" id="ARBA00022475"/>
    </source>
</evidence>
<evidence type="ECO:0000313" key="8">
    <source>
        <dbReference type="Proteomes" id="UP000230159"/>
    </source>
</evidence>
<sequence>MTEILVAGEIPQEWELTVIEGWTVKDIAWRLENMGKFQTKELFEATGVNQPNNKFNFDISSYDFFSDKPAMANLEGYMFPDTYRFFAYATIDDIVRKMLNNFDKKLTLQLRQDIQAQGKTIFDIITMASIIEREVMTDNDRAIVSGIFWKRFEAGVPLQADSTINYITGKKTPALSAEDLKINSFYNTYLYGDLPPGPISNPGLASIKAAIYPAASDYWYFLTDSQSNVHYGRDFEEHKANKEKYLN</sequence>
<comment type="caution">
    <text evidence="7">The sequence shown here is derived from an EMBL/GenBank/DDBJ whole genome shotgun (WGS) entry which is preliminary data.</text>
</comment>
<dbReference type="InterPro" id="IPR003770">
    <property type="entry name" value="MLTG-like"/>
</dbReference>
<dbReference type="Proteomes" id="UP000230159">
    <property type="component" value="Unassembled WGS sequence"/>
</dbReference>
<organism evidence="7 8">
    <name type="scientific">Candidatus Kuenenbacteria bacterium CG22_combo_CG10-13_8_21_14_all_39_9</name>
    <dbReference type="NCBI Taxonomy" id="1974621"/>
    <lineage>
        <taxon>Bacteria</taxon>
        <taxon>Candidatus Kueneniibacteriota</taxon>
    </lineage>
</organism>
<dbReference type="PANTHER" id="PTHR30518">
    <property type="entry name" value="ENDOLYTIC MUREIN TRANSGLYCOSYLASE"/>
    <property type="match status" value="1"/>
</dbReference>
<keyword evidence="1" id="KW-1003">Cell membrane</keyword>
<accession>A0A2H0D0B7</accession>
<keyword evidence="5" id="KW-0456">Lyase</keyword>
<keyword evidence="6" id="KW-0961">Cell wall biogenesis/degradation</keyword>